<evidence type="ECO:0000313" key="1">
    <source>
        <dbReference type="EMBL" id="TPG23453.1"/>
    </source>
</evidence>
<gene>
    <name evidence="1" type="ORF">EAH82_20530</name>
</gene>
<comment type="caution">
    <text evidence="1">The sequence shown here is derived from an EMBL/GenBank/DDBJ whole genome shotgun (WGS) entry which is preliminary data.</text>
</comment>
<protein>
    <submittedName>
        <fullName evidence="1">Uncharacterized protein</fullName>
    </submittedName>
</protein>
<organism evidence="1 2">
    <name type="scientific">Variovorax guangxiensis</name>
    <dbReference type="NCBI Taxonomy" id="1775474"/>
    <lineage>
        <taxon>Bacteria</taxon>
        <taxon>Pseudomonadati</taxon>
        <taxon>Pseudomonadota</taxon>
        <taxon>Betaproteobacteria</taxon>
        <taxon>Burkholderiales</taxon>
        <taxon>Comamonadaceae</taxon>
        <taxon>Variovorax</taxon>
    </lineage>
</organism>
<dbReference type="RefSeq" id="WP_140839731.1">
    <property type="nucleotide sequence ID" value="NZ_RCZI01000010.1"/>
</dbReference>
<evidence type="ECO:0000313" key="2">
    <source>
        <dbReference type="Proteomes" id="UP000319212"/>
    </source>
</evidence>
<dbReference type="EMBL" id="RCZI01000010">
    <property type="protein sequence ID" value="TPG23453.1"/>
    <property type="molecule type" value="Genomic_DNA"/>
</dbReference>
<dbReference type="AlphaFoldDB" id="A0A502DE69"/>
<dbReference type="Proteomes" id="UP000319212">
    <property type="component" value="Unassembled WGS sequence"/>
</dbReference>
<reference evidence="1 2" key="1">
    <citation type="journal article" date="2019" name="Environ. Microbiol.">
        <title>Species interactions and distinct microbial communities in high Arctic permafrost affected cryosols are associated with the CH4 and CO2 gas fluxes.</title>
        <authorList>
            <person name="Altshuler I."/>
            <person name="Hamel J."/>
            <person name="Turney S."/>
            <person name="Magnuson E."/>
            <person name="Levesque R."/>
            <person name="Greer C."/>
            <person name="Whyte L.G."/>
        </authorList>
    </citation>
    <scope>NUCLEOTIDE SEQUENCE [LARGE SCALE GENOMIC DNA]</scope>
    <source>
        <strain evidence="1 2">S06.C</strain>
    </source>
</reference>
<name>A0A502DE69_9BURK</name>
<accession>A0A502DE69</accession>
<sequence length="146" mass="16186">MPDVALEVRDDIVDKQACPKLSVNLNEHLRNVAFDKLVQQDNPRPVLHEEAALINEICPFKTLGSCRRKVSPHEFVDATCVHLAWVRLKIGGACERRLLAESGRCRMPYRHDESPLGLLLTSPPSPPAIFLLNAVTLSTVPATDEA</sequence>
<dbReference type="OrthoDB" id="10011871at2"/>
<proteinExistence type="predicted"/>